<accession>X1L7N7</accession>
<protein>
    <submittedName>
        <fullName evidence="1">Uncharacterized protein</fullName>
    </submittedName>
</protein>
<dbReference type="AlphaFoldDB" id="X1L7N7"/>
<proteinExistence type="predicted"/>
<gene>
    <name evidence="1" type="ORF">S06H3_16135</name>
</gene>
<evidence type="ECO:0000313" key="1">
    <source>
        <dbReference type="EMBL" id="GAI15023.1"/>
    </source>
</evidence>
<comment type="caution">
    <text evidence="1">The sequence shown here is derived from an EMBL/GenBank/DDBJ whole genome shotgun (WGS) entry which is preliminary data.</text>
</comment>
<dbReference type="EMBL" id="BARV01007971">
    <property type="protein sequence ID" value="GAI15023.1"/>
    <property type="molecule type" value="Genomic_DNA"/>
</dbReference>
<organism evidence="1">
    <name type="scientific">marine sediment metagenome</name>
    <dbReference type="NCBI Taxonomy" id="412755"/>
    <lineage>
        <taxon>unclassified sequences</taxon>
        <taxon>metagenomes</taxon>
        <taxon>ecological metagenomes</taxon>
    </lineage>
</organism>
<reference evidence="1" key="1">
    <citation type="journal article" date="2014" name="Front. Microbiol.">
        <title>High frequency of phylogenetically diverse reductive dehalogenase-homologous genes in deep subseafloor sedimentary metagenomes.</title>
        <authorList>
            <person name="Kawai M."/>
            <person name="Futagami T."/>
            <person name="Toyoda A."/>
            <person name="Takaki Y."/>
            <person name="Nishi S."/>
            <person name="Hori S."/>
            <person name="Arai W."/>
            <person name="Tsubouchi T."/>
            <person name="Morono Y."/>
            <person name="Uchiyama I."/>
            <person name="Ito T."/>
            <person name="Fujiyama A."/>
            <person name="Inagaki F."/>
            <person name="Takami H."/>
        </authorList>
    </citation>
    <scope>NUCLEOTIDE SEQUENCE</scope>
    <source>
        <strain evidence="1">Expedition CK06-06</strain>
    </source>
</reference>
<name>X1L7N7_9ZZZZ</name>
<sequence length="73" mass="8516">MVRFSGMRQEYCEVGDLLWCHVHTDSDGDVIRNAILYQAKKTSLQPYTISGRALDQLNLYTKWPQFTYIKPFG</sequence>